<keyword evidence="5 8" id="KW-0808">Transferase</keyword>
<dbReference type="InterPro" id="IPR019798">
    <property type="entry name" value="Ser_HO-MeTrfase_PLP_BS"/>
</dbReference>
<evidence type="ECO:0000256" key="1">
    <source>
        <dbReference type="ARBA" id="ARBA00001933"/>
    </source>
</evidence>
<evidence type="ECO:0000256" key="8">
    <source>
        <dbReference type="RuleBase" id="RU000585"/>
    </source>
</evidence>
<dbReference type="FunFam" id="3.40.640.10:FF:000097">
    <property type="entry name" value="Serine hydroxymethyltransferase"/>
    <property type="match status" value="1"/>
</dbReference>
<dbReference type="PANTHER" id="PTHR11680">
    <property type="entry name" value="SERINE HYDROXYMETHYLTRANSFERASE"/>
    <property type="match status" value="1"/>
</dbReference>
<evidence type="ECO:0000256" key="4">
    <source>
        <dbReference type="ARBA" id="ARBA00022563"/>
    </source>
</evidence>
<dbReference type="InterPro" id="IPR015421">
    <property type="entry name" value="PyrdxlP-dep_Trfase_major"/>
</dbReference>
<organism evidence="10">
    <name type="scientific">Arcella intermedia</name>
    <dbReference type="NCBI Taxonomy" id="1963864"/>
    <lineage>
        <taxon>Eukaryota</taxon>
        <taxon>Amoebozoa</taxon>
        <taxon>Tubulinea</taxon>
        <taxon>Elardia</taxon>
        <taxon>Arcellinida</taxon>
        <taxon>Sphaerothecina</taxon>
        <taxon>Arcellidae</taxon>
        <taxon>Arcella</taxon>
    </lineage>
</organism>
<dbReference type="PANTHER" id="PTHR11680:SF35">
    <property type="entry name" value="SERINE HYDROXYMETHYLTRANSFERASE 1"/>
    <property type="match status" value="1"/>
</dbReference>
<comment type="similarity">
    <text evidence="3 8">Belongs to the SHMT family.</text>
</comment>
<dbReference type="Gene3D" id="3.40.640.10">
    <property type="entry name" value="Type I PLP-dependent aspartate aminotransferase-like (Major domain)"/>
    <property type="match status" value="1"/>
</dbReference>
<sequence length="443" mass="49232">MARQRDGIQLIASENLTSRAVREAIGSFLTHKYSEGYPGARYYAGNEVIDQNESLCRERALKLFKLNPEQWGVNVQPLSGSPANFAVYTGLLAPHDRIMGLDLPHGGHLTHGYMTPTKRISATSIFFESMPYRLDEYTGLIDYKGLENSARLFRPKIIIAGYSAHSRHYNYAEMRRICDINGSYLVSDIAHISGLVAADEAPNPFLHSDVVTTTTHKTLRGPRGGLIFYRRGKKPGKPGKETEYDFENRINSAVFPALQGGPHNHVIAGISVALKEAASPEFKIYQQQTKQNAAKLGQTLMGLGFELVSGGTDNHLLLVDLRKKDIDGARADAVMEKCRIICNKNAVPGDTKPFVPGGIRLGTPFMTSRGLKEEDFVTVGQFIHRAIEEAIKINKTLLAQNKTKLVDFKEYIDTTDLPELKKISSEVTQFCHQFPFPEAVTSY</sequence>
<dbReference type="HAMAP" id="MF_00051">
    <property type="entry name" value="SHMT"/>
    <property type="match status" value="1"/>
</dbReference>
<dbReference type="PROSITE" id="PS00096">
    <property type="entry name" value="SHMT"/>
    <property type="match status" value="1"/>
</dbReference>
<dbReference type="UniPathway" id="UPA00193"/>
<dbReference type="EMBL" id="GIBP01002553">
    <property type="protein sequence ID" value="NDV31522.1"/>
    <property type="molecule type" value="Transcribed_RNA"/>
</dbReference>
<dbReference type="SUPFAM" id="SSF53383">
    <property type="entry name" value="PLP-dependent transferases"/>
    <property type="match status" value="1"/>
</dbReference>
<comment type="catalytic activity">
    <reaction evidence="8">
        <text>(6R)-5,10-methylene-5,6,7,8-tetrahydrofolate + glycine + H2O = (6S)-5,6,7,8-tetrahydrofolate + L-serine</text>
        <dbReference type="Rhea" id="RHEA:15481"/>
        <dbReference type="ChEBI" id="CHEBI:15377"/>
        <dbReference type="ChEBI" id="CHEBI:15636"/>
        <dbReference type="ChEBI" id="CHEBI:33384"/>
        <dbReference type="ChEBI" id="CHEBI:57305"/>
        <dbReference type="ChEBI" id="CHEBI:57453"/>
        <dbReference type="EC" id="2.1.2.1"/>
    </reaction>
</comment>
<dbReference type="GO" id="GO:0005739">
    <property type="term" value="C:mitochondrion"/>
    <property type="evidence" value="ECO:0007669"/>
    <property type="project" value="TreeGrafter"/>
</dbReference>
<dbReference type="CDD" id="cd00378">
    <property type="entry name" value="SHMT"/>
    <property type="match status" value="1"/>
</dbReference>
<keyword evidence="6 7" id="KW-0663">Pyridoxal phosphate</keyword>
<evidence type="ECO:0000256" key="5">
    <source>
        <dbReference type="ARBA" id="ARBA00022679"/>
    </source>
</evidence>
<keyword evidence="4 8" id="KW-0554">One-carbon metabolism</keyword>
<dbReference type="GO" id="GO:0035999">
    <property type="term" value="P:tetrahydrofolate interconversion"/>
    <property type="evidence" value="ECO:0007669"/>
    <property type="project" value="UniProtKB-UniPathway"/>
</dbReference>
<comment type="cofactor">
    <cofactor evidence="1 7 8">
        <name>pyridoxal 5'-phosphate</name>
        <dbReference type="ChEBI" id="CHEBI:597326"/>
    </cofactor>
</comment>
<comment type="function">
    <text evidence="8">Interconversion of serine and glycine.</text>
</comment>
<reference evidence="10" key="1">
    <citation type="journal article" date="2020" name="J. Eukaryot. Microbiol.">
        <title>De novo Sequencing, Assembly and Annotation of the Transcriptome for the Free-Living Testate Amoeba Arcella intermedia.</title>
        <authorList>
            <person name="Ribeiro G.M."/>
            <person name="Porfirio-Sousa A.L."/>
            <person name="Maurer-Alcala X.X."/>
            <person name="Katz L.A."/>
            <person name="Lahr D.J.G."/>
        </authorList>
    </citation>
    <scope>NUCLEOTIDE SEQUENCE</scope>
</reference>
<dbReference type="GO" id="GO:0004372">
    <property type="term" value="F:glycine hydroxymethyltransferase activity"/>
    <property type="evidence" value="ECO:0007669"/>
    <property type="project" value="UniProtKB-EC"/>
</dbReference>
<evidence type="ECO:0000313" key="10">
    <source>
        <dbReference type="EMBL" id="NDV31522.1"/>
    </source>
</evidence>
<evidence type="ECO:0000256" key="7">
    <source>
        <dbReference type="PIRSR" id="PIRSR000412-50"/>
    </source>
</evidence>
<evidence type="ECO:0000259" key="9">
    <source>
        <dbReference type="Pfam" id="PF00464"/>
    </source>
</evidence>
<dbReference type="InterPro" id="IPR015422">
    <property type="entry name" value="PyrdxlP-dep_Trfase_small"/>
</dbReference>
<evidence type="ECO:0000256" key="6">
    <source>
        <dbReference type="ARBA" id="ARBA00022898"/>
    </source>
</evidence>
<dbReference type="NCBIfam" id="NF000586">
    <property type="entry name" value="PRK00011.1"/>
    <property type="match status" value="1"/>
</dbReference>
<dbReference type="InterPro" id="IPR039429">
    <property type="entry name" value="SHMT-like_dom"/>
</dbReference>
<evidence type="ECO:0000256" key="3">
    <source>
        <dbReference type="ARBA" id="ARBA00006376"/>
    </source>
</evidence>
<comment type="pathway">
    <text evidence="2 8">One-carbon metabolism; tetrahydrofolate interconversion.</text>
</comment>
<feature type="domain" description="Serine hydroxymethyltransferase-like" evidence="9">
    <location>
        <begin position="2"/>
        <end position="383"/>
    </location>
</feature>
<dbReference type="GO" id="GO:0019264">
    <property type="term" value="P:glycine biosynthetic process from serine"/>
    <property type="evidence" value="ECO:0007669"/>
    <property type="project" value="InterPro"/>
</dbReference>
<protein>
    <recommendedName>
        <fullName evidence="8">Serine hydroxymethyltransferase</fullName>
        <ecNumber evidence="8">2.1.2.1</ecNumber>
    </recommendedName>
</protein>
<name>A0A6B2L3G9_9EUKA</name>
<dbReference type="InterPro" id="IPR015424">
    <property type="entry name" value="PyrdxlP-dep_Trfase"/>
</dbReference>
<proteinExistence type="inferred from homology"/>
<dbReference type="PIRSF" id="PIRSF000412">
    <property type="entry name" value="SHMT"/>
    <property type="match status" value="1"/>
</dbReference>
<dbReference type="Gene3D" id="3.90.1150.10">
    <property type="entry name" value="Aspartate Aminotransferase, domain 1"/>
    <property type="match status" value="1"/>
</dbReference>
<dbReference type="Pfam" id="PF00464">
    <property type="entry name" value="SHMT"/>
    <property type="match status" value="1"/>
</dbReference>
<dbReference type="GO" id="GO:0030170">
    <property type="term" value="F:pyridoxal phosphate binding"/>
    <property type="evidence" value="ECO:0007669"/>
    <property type="project" value="InterPro"/>
</dbReference>
<dbReference type="InterPro" id="IPR001085">
    <property type="entry name" value="Ser_HO-MeTrfase"/>
</dbReference>
<dbReference type="InterPro" id="IPR049943">
    <property type="entry name" value="Ser_HO-MeTrfase-like"/>
</dbReference>
<dbReference type="EC" id="2.1.2.1" evidence="8"/>
<accession>A0A6B2L3G9</accession>
<dbReference type="AlphaFoldDB" id="A0A6B2L3G9"/>
<feature type="modified residue" description="N6-(pyridoxal phosphate)lysine" evidence="7">
    <location>
        <position position="217"/>
    </location>
</feature>
<evidence type="ECO:0000256" key="2">
    <source>
        <dbReference type="ARBA" id="ARBA00004777"/>
    </source>
</evidence>